<dbReference type="AlphaFoldDB" id="A0A0J6VC52"/>
<protein>
    <recommendedName>
        <fullName evidence="3">HTH merR-type domain-containing protein</fullName>
    </recommendedName>
</protein>
<evidence type="ECO:0008006" key="3">
    <source>
        <dbReference type="Google" id="ProtNLM"/>
    </source>
</evidence>
<name>A0A0J6VC52_9MYCO</name>
<dbReference type="PATRIC" id="fig|37916.4.peg.6374"/>
<dbReference type="Proteomes" id="UP000036513">
    <property type="component" value="Unassembled WGS sequence"/>
</dbReference>
<comment type="caution">
    <text evidence="1">The sequence shown here is derived from an EMBL/GenBank/DDBJ whole genome shotgun (WGS) entry which is preliminary data.</text>
</comment>
<dbReference type="STRING" id="37916.MCHLDSM_06357"/>
<dbReference type="EMBL" id="JYNL01000069">
    <property type="protein sequence ID" value="KMO67108.1"/>
    <property type="molecule type" value="Genomic_DNA"/>
</dbReference>
<evidence type="ECO:0000313" key="1">
    <source>
        <dbReference type="EMBL" id="KMO67108.1"/>
    </source>
</evidence>
<evidence type="ECO:0000313" key="2">
    <source>
        <dbReference type="Proteomes" id="UP000036513"/>
    </source>
</evidence>
<keyword evidence="2" id="KW-1185">Reference proteome</keyword>
<sequence>MTIDVAETIPPQRFFKMDEVLSRIAATGIDIDSDTIDYHLYTTRKMPKPAKKVKRERYWTADQIDSFIEKL</sequence>
<gene>
    <name evidence="1" type="ORF">MCHLDSM_06357</name>
</gene>
<organism evidence="1 2">
    <name type="scientific">Mycolicibacterium chlorophenolicum</name>
    <dbReference type="NCBI Taxonomy" id="37916"/>
    <lineage>
        <taxon>Bacteria</taxon>
        <taxon>Bacillati</taxon>
        <taxon>Actinomycetota</taxon>
        <taxon>Actinomycetes</taxon>
        <taxon>Mycobacteriales</taxon>
        <taxon>Mycobacteriaceae</taxon>
        <taxon>Mycolicibacterium</taxon>
    </lineage>
</organism>
<accession>A0A0J6VC52</accession>
<dbReference type="RefSeq" id="WP_131722707.1">
    <property type="nucleotide sequence ID" value="NZ_JYNL01000069.1"/>
</dbReference>
<reference evidence="1 2" key="1">
    <citation type="journal article" date="2015" name="Genome Biol. Evol.">
        <title>Characterization of Three Mycobacterium spp. with Potential Use in Bioremediation by Genome Sequencing and Comparative Genomics.</title>
        <authorList>
            <person name="Das S."/>
            <person name="Pettersson B.M."/>
            <person name="Behra P.R."/>
            <person name="Ramesh M."/>
            <person name="Dasgupta S."/>
            <person name="Bhattacharya A."/>
            <person name="Kirsebom L.A."/>
        </authorList>
    </citation>
    <scope>NUCLEOTIDE SEQUENCE [LARGE SCALE GENOMIC DNA]</scope>
    <source>
        <strain evidence="1 2">DSM 43826</strain>
    </source>
</reference>
<proteinExistence type="predicted"/>